<dbReference type="PANTHER" id="PTHR48465">
    <property type="entry name" value="PROTEIN SSUH2 HOMOLOG"/>
    <property type="match status" value="1"/>
</dbReference>
<reference evidence="1" key="2">
    <citation type="submission" date="2025-09" db="UniProtKB">
        <authorList>
            <consortium name="Ensembl"/>
        </authorList>
    </citation>
    <scope>IDENTIFICATION</scope>
</reference>
<dbReference type="AlphaFoldDB" id="A0A3B3SB29"/>
<sequence>MYGLQAQPNMYPPPTANFQGLASPPMGFASIPGYDGVGGGGFLPPPPIPANPFPQPEPHNVDCCVPPLTEEAARSALKEYVSGHCCYGSDPVNDGKITEMKAFNTYRYRLETFTESRSTEWSQEPYTGQSVDAHIQMAPTPWNIPAQPPEMFKDTTKDIKVPNTSSLKDCDTCHANGTIKCTICEGSGKRHLGVSSSDGDNSVAESTCLDCSGKGTQECKTCKGKGKLVVYINLKVKWTNNKSDYTMEQSSGLKSDTISTVSGKKLLEDTKLLVYPVMGFPDAQLNHESERLVREHQAQYSQTARILQQRQTIEYIPISKVTYTWKERPLSYIVYGNEHKVYTNDYPATCCCTIL</sequence>
<dbReference type="Proteomes" id="UP000261540">
    <property type="component" value="Unplaced"/>
</dbReference>
<dbReference type="GO" id="GO:0042476">
    <property type="term" value="P:odontogenesis"/>
    <property type="evidence" value="ECO:0007669"/>
    <property type="project" value="Ensembl"/>
</dbReference>
<dbReference type="GeneID" id="111843629"/>
<dbReference type="Ensembl" id="ENSPKIT00000008723.1">
    <property type="protein sequence ID" value="ENSPKIP00000027949.1"/>
    <property type="gene ID" value="ENSPKIG00000009794.1"/>
</dbReference>
<evidence type="ECO:0000313" key="2">
    <source>
        <dbReference type="Proteomes" id="UP000261540"/>
    </source>
</evidence>
<organism evidence="1 2">
    <name type="scientific">Paramormyrops kingsleyae</name>
    <dbReference type="NCBI Taxonomy" id="1676925"/>
    <lineage>
        <taxon>Eukaryota</taxon>
        <taxon>Metazoa</taxon>
        <taxon>Chordata</taxon>
        <taxon>Craniata</taxon>
        <taxon>Vertebrata</taxon>
        <taxon>Euteleostomi</taxon>
        <taxon>Actinopterygii</taxon>
        <taxon>Neopterygii</taxon>
        <taxon>Teleostei</taxon>
        <taxon>Osteoglossocephala</taxon>
        <taxon>Osteoglossomorpha</taxon>
        <taxon>Osteoglossiformes</taxon>
        <taxon>Mormyridae</taxon>
        <taxon>Paramormyrops</taxon>
    </lineage>
</organism>
<dbReference type="PANTHER" id="PTHR48465:SF1">
    <property type="entry name" value="PROTEIN SSUH2 HOMOLOG"/>
    <property type="match status" value="1"/>
</dbReference>
<dbReference type="InterPro" id="IPR036410">
    <property type="entry name" value="HSP_DnaJ_Cys-rich_dom_sf"/>
</dbReference>
<dbReference type="KEGG" id="pki:111843629"/>
<dbReference type="GeneTree" id="ENSGT00940000163873"/>
<accession>A0A3B3SB29</accession>
<dbReference type="SUPFAM" id="SSF57938">
    <property type="entry name" value="DnaJ/Hsp40 cysteine-rich domain"/>
    <property type="match status" value="1"/>
</dbReference>
<keyword evidence="2" id="KW-1185">Reference proteome</keyword>
<evidence type="ECO:0000313" key="1">
    <source>
        <dbReference type="Ensembl" id="ENSPKIP00000027949.1"/>
    </source>
</evidence>
<dbReference type="InterPro" id="IPR052789">
    <property type="entry name" value="SSUH2_homolog"/>
</dbReference>
<reference evidence="1" key="1">
    <citation type="submission" date="2025-08" db="UniProtKB">
        <authorList>
            <consortium name="Ensembl"/>
        </authorList>
    </citation>
    <scope>IDENTIFICATION</scope>
</reference>
<dbReference type="OrthoDB" id="3355217at2759"/>
<proteinExistence type="predicted"/>
<protein>
    <submittedName>
        <fullName evidence="1">Ssu-2 homolog, related sequence 1</fullName>
    </submittedName>
</protein>
<dbReference type="RefSeq" id="XP_023667116.1">
    <property type="nucleotide sequence ID" value="XM_023811348.1"/>
</dbReference>
<name>A0A3B3SB29_9TELE</name>